<dbReference type="AlphaFoldDB" id="A0A7V8NU53"/>
<keyword evidence="3" id="KW-1185">Reference proteome</keyword>
<sequence length="150" mass="17012">MPQPDPPRKSLFKTSSFYSWSLVAVVTLVVGWIFFSRWWQNRVFEHRMRQERTEKQHEDDLATLEQLGGKELAIQTFYATPGELRRGQSVQLCYGVANAKTVKLEPQSNPVWPSYSRCVDVTPSKTTAYTLTITGAGGNTKSQTLVVTVR</sequence>
<keyword evidence="1" id="KW-0472">Membrane</keyword>
<organism evidence="2 3">
    <name type="scientific">Candidatus Acidiferrum panamense</name>
    <dbReference type="NCBI Taxonomy" id="2741543"/>
    <lineage>
        <taxon>Bacteria</taxon>
        <taxon>Pseudomonadati</taxon>
        <taxon>Acidobacteriota</taxon>
        <taxon>Terriglobia</taxon>
        <taxon>Candidatus Acidiferrales</taxon>
        <taxon>Candidatus Acidiferrum</taxon>
    </lineage>
</organism>
<dbReference type="EMBL" id="JACDQQ010002002">
    <property type="protein sequence ID" value="MBA0087432.1"/>
    <property type="molecule type" value="Genomic_DNA"/>
</dbReference>
<feature type="transmembrane region" description="Helical" evidence="1">
    <location>
        <begin position="20"/>
        <end position="39"/>
    </location>
</feature>
<keyword evidence="1" id="KW-0812">Transmembrane</keyword>
<evidence type="ECO:0000313" key="3">
    <source>
        <dbReference type="Proteomes" id="UP000567293"/>
    </source>
</evidence>
<keyword evidence="1" id="KW-1133">Transmembrane helix</keyword>
<reference evidence="2" key="1">
    <citation type="submission" date="2020-06" db="EMBL/GenBank/DDBJ databases">
        <title>Legume-microbial interactions unlock mineral nutrients during tropical forest succession.</title>
        <authorList>
            <person name="Epihov D.Z."/>
        </authorList>
    </citation>
    <scope>NUCLEOTIDE SEQUENCE [LARGE SCALE GENOMIC DNA]</scope>
    <source>
        <strain evidence="2">Pan2503</strain>
    </source>
</reference>
<protein>
    <recommendedName>
        <fullName evidence="4">Ig-like domain-containing protein</fullName>
    </recommendedName>
</protein>
<evidence type="ECO:0008006" key="4">
    <source>
        <dbReference type="Google" id="ProtNLM"/>
    </source>
</evidence>
<name>A0A7V8NU53_9BACT</name>
<evidence type="ECO:0000313" key="2">
    <source>
        <dbReference type="EMBL" id="MBA0087432.1"/>
    </source>
</evidence>
<dbReference type="Proteomes" id="UP000567293">
    <property type="component" value="Unassembled WGS sequence"/>
</dbReference>
<gene>
    <name evidence="2" type="ORF">HRJ53_20805</name>
</gene>
<comment type="caution">
    <text evidence="2">The sequence shown here is derived from an EMBL/GenBank/DDBJ whole genome shotgun (WGS) entry which is preliminary data.</text>
</comment>
<evidence type="ECO:0000256" key="1">
    <source>
        <dbReference type="SAM" id="Phobius"/>
    </source>
</evidence>
<proteinExistence type="predicted"/>
<accession>A0A7V8NU53</accession>